<feature type="domain" description="Heterokaryon incompatibility" evidence="2">
    <location>
        <begin position="25"/>
        <end position="129"/>
    </location>
</feature>
<evidence type="ECO:0000256" key="1">
    <source>
        <dbReference type="SAM" id="MobiDB-lite"/>
    </source>
</evidence>
<protein>
    <submittedName>
        <fullName evidence="4">Vegetative incompatibility protein HET-E-1</fullName>
    </submittedName>
</protein>
<evidence type="ECO:0000313" key="4">
    <source>
        <dbReference type="EMBL" id="OJT05651.1"/>
    </source>
</evidence>
<dbReference type="STRING" id="154538.A0A1M2VDB2"/>
<feature type="region of interest" description="Disordered" evidence="1">
    <location>
        <begin position="655"/>
        <end position="710"/>
    </location>
</feature>
<evidence type="ECO:0000313" key="5">
    <source>
        <dbReference type="Proteomes" id="UP000184267"/>
    </source>
</evidence>
<dbReference type="EMBL" id="MNAD01001411">
    <property type="protein sequence ID" value="OJT05651.1"/>
    <property type="molecule type" value="Genomic_DNA"/>
</dbReference>
<dbReference type="Proteomes" id="UP000184267">
    <property type="component" value="Unassembled WGS sequence"/>
</dbReference>
<dbReference type="Pfam" id="PF06985">
    <property type="entry name" value="HET"/>
    <property type="match status" value="1"/>
</dbReference>
<evidence type="ECO:0000259" key="2">
    <source>
        <dbReference type="Pfam" id="PF06985"/>
    </source>
</evidence>
<accession>A0A1M2VDB2</accession>
<organism evidence="4 5">
    <name type="scientific">Trametes pubescens</name>
    <name type="common">White-rot fungus</name>
    <dbReference type="NCBI Taxonomy" id="154538"/>
    <lineage>
        <taxon>Eukaryota</taxon>
        <taxon>Fungi</taxon>
        <taxon>Dikarya</taxon>
        <taxon>Basidiomycota</taxon>
        <taxon>Agaricomycotina</taxon>
        <taxon>Agaricomycetes</taxon>
        <taxon>Polyporales</taxon>
        <taxon>Polyporaceae</taxon>
        <taxon>Trametes</taxon>
    </lineage>
</organism>
<reference evidence="4 5" key="1">
    <citation type="submission" date="2016-10" db="EMBL/GenBank/DDBJ databases">
        <title>Genome sequence of the basidiomycete white-rot fungus Trametes pubescens.</title>
        <authorList>
            <person name="Makela M.R."/>
            <person name="Granchi Z."/>
            <person name="Peng M."/>
            <person name="De Vries R.P."/>
            <person name="Grigoriev I."/>
            <person name="Riley R."/>
            <person name="Hilden K."/>
        </authorList>
    </citation>
    <scope>NUCLEOTIDE SEQUENCE [LARGE SCALE GENOMIC DNA]</scope>
    <source>
        <strain evidence="4 5">FBCC735</strain>
    </source>
</reference>
<name>A0A1M2VDB2_TRAPU</name>
<evidence type="ECO:0000259" key="3">
    <source>
        <dbReference type="Pfam" id="PF26640"/>
    </source>
</evidence>
<dbReference type="OrthoDB" id="2726860at2759"/>
<sequence length="710" mass="79178">MWLLSTDRAELHFFPGVDAISNGGYAILSHVWGTSEQTFQDLRSISERCKTTGENPRDLMGPKIKGCCLLAALHGLQWIWIDTGCIDKTSSAELSEAINSMFQWYKQADVCYAYLADVPADTSLEAVHSPFRRSIWHTRGWTLQELIAPEVVVFLSHDWKVLGDKVHLAPLLEQITNVPKGVLQRQVELSTVSVAQRMSWASHRKTTRLEDEAYCLLGIFSINMPTLYGEGRAAFRRLQEEIKQTSTDLSLLAWGPRLSDYDMPYWVPAPPHLVNPVLNHEQSPFPVLPLATAPSAFDLPGRFITPTESSNLVATRQPLMRKISRSISLMMGRKPQALTNKQTGPSGAFMRVMPYGVHIRVKVVESPHIKFALLDCGVGGQPLGLLLHQWEGHESYGLAYGFSPASSLVPPDSRPPSIFRLIDVMDAFDRFINGKKFQCTWKDIHITPPPPKPTPLPLMRSVPPRGNPFWISPGLMRTLAHKWDLREVPLGPRGFCSAAGTDHATLLFAHHWRPNETIIVATGLCPGAGQPWAHARPVVLAPYRPLNVDGTLRCGEHLCPDHHLEVSPTAPVQTRVFGNDARTVRLSFRRVDFFSYSAWAVDITLGGSVYDAFATDLGDMTGVSKPSLFKPSRLLSNDERLELMSQLTQLHTVLTRPSPRPARIRSEADPAHSSEYPRARSSVLRDDDASLSSPCGPSQHVHRSRYHELT</sequence>
<proteinExistence type="predicted"/>
<dbReference type="PANTHER" id="PTHR10622">
    <property type="entry name" value="HET DOMAIN-CONTAINING PROTEIN"/>
    <property type="match status" value="1"/>
</dbReference>
<dbReference type="InterPro" id="IPR058525">
    <property type="entry name" value="DUF8212"/>
</dbReference>
<gene>
    <name evidence="4" type="ORF">TRAPUB_3525</name>
</gene>
<dbReference type="PANTHER" id="PTHR10622:SF10">
    <property type="entry name" value="HET DOMAIN-CONTAINING PROTEIN"/>
    <property type="match status" value="1"/>
</dbReference>
<dbReference type="InterPro" id="IPR010730">
    <property type="entry name" value="HET"/>
</dbReference>
<keyword evidence="5" id="KW-1185">Reference proteome</keyword>
<comment type="caution">
    <text evidence="4">The sequence shown here is derived from an EMBL/GenBank/DDBJ whole genome shotgun (WGS) entry which is preliminary data.</text>
</comment>
<feature type="compositionally biased region" description="Basic and acidic residues" evidence="1">
    <location>
        <begin position="664"/>
        <end position="688"/>
    </location>
</feature>
<dbReference type="Pfam" id="PF26640">
    <property type="entry name" value="DUF8212"/>
    <property type="match status" value="1"/>
</dbReference>
<dbReference type="AlphaFoldDB" id="A0A1M2VDB2"/>
<feature type="domain" description="DUF8212" evidence="3">
    <location>
        <begin position="234"/>
        <end position="297"/>
    </location>
</feature>
<feature type="compositionally biased region" description="Basic residues" evidence="1">
    <location>
        <begin position="700"/>
        <end position="710"/>
    </location>
</feature>